<dbReference type="PROSITE" id="PS50106">
    <property type="entry name" value="PDZ"/>
    <property type="match status" value="1"/>
</dbReference>
<evidence type="ECO:0000256" key="1">
    <source>
        <dbReference type="ARBA" id="ARBA00010541"/>
    </source>
</evidence>
<dbReference type="Pfam" id="PF13365">
    <property type="entry name" value="Trypsin_2"/>
    <property type="match status" value="1"/>
</dbReference>
<dbReference type="InterPro" id="IPR036034">
    <property type="entry name" value="PDZ_sf"/>
</dbReference>
<dbReference type="SUPFAM" id="SSF50156">
    <property type="entry name" value="PDZ domain-like"/>
    <property type="match status" value="1"/>
</dbReference>
<dbReference type="PANTHER" id="PTHR22939">
    <property type="entry name" value="SERINE PROTEASE FAMILY S1C HTRA-RELATED"/>
    <property type="match status" value="1"/>
</dbReference>
<keyword evidence="3" id="KW-0378">Hydrolase</keyword>
<evidence type="ECO:0000256" key="2">
    <source>
        <dbReference type="ARBA" id="ARBA00022670"/>
    </source>
</evidence>
<dbReference type="PRINTS" id="PR00834">
    <property type="entry name" value="PROTEASES2C"/>
</dbReference>
<accession>A0A081C5V1</accession>
<dbReference type="InterPro" id="IPR001478">
    <property type="entry name" value="PDZ"/>
</dbReference>
<keyword evidence="2" id="KW-0645">Protease</keyword>
<dbReference type="HOGENOM" id="CLU_060720_0_0_0"/>
<keyword evidence="6" id="KW-1185">Reference proteome</keyword>
<dbReference type="AlphaFoldDB" id="A0A081C5V1"/>
<dbReference type="PANTHER" id="PTHR22939:SF129">
    <property type="entry name" value="SERINE PROTEASE HTRA2, MITOCHONDRIAL"/>
    <property type="match status" value="1"/>
</dbReference>
<evidence type="ECO:0000256" key="3">
    <source>
        <dbReference type="ARBA" id="ARBA00022801"/>
    </source>
</evidence>
<dbReference type="Gene3D" id="2.30.42.10">
    <property type="match status" value="1"/>
</dbReference>
<dbReference type="Pfam" id="PF13180">
    <property type="entry name" value="PDZ_2"/>
    <property type="match status" value="1"/>
</dbReference>
<evidence type="ECO:0000313" key="6">
    <source>
        <dbReference type="Proteomes" id="UP000030661"/>
    </source>
</evidence>
<dbReference type="GO" id="GO:0006508">
    <property type="term" value="P:proteolysis"/>
    <property type="evidence" value="ECO:0007669"/>
    <property type="project" value="UniProtKB-KW"/>
</dbReference>
<dbReference type="InterPro" id="IPR009003">
    <property type="entry name" value="Peptidase_S1_PA"/>
</dbReference>
<reference evidence="5 6" key="1">
    <citation type="journal article" date="2015" name="PeerJ">
        <title>First genomic representation of candidate bacterial phylum KSB3 points to enhanced environmental sensing as a trigger of wastewater bulking.</title>
        <authorList>
            <person name="Sekiguchi Y."/>
            <person name="Ohashi A."/>
            <person name="Parks D.H."/>
            <person name="Yamauchi T."/>
            <person name="Tyson G.W."/>
            <person name="Hugenholtz P."/>
        </authorList>
    </citation>
    <scope>NUCLEOTIDE SEQUENCE [LARGE SCALE GENOMIC DNA]</scope>
</reference>
<proteinExistence type="inferred from homology"/>
<protein>
    <submittedName>
        <fullName evidence="5">PDZ/DHR/GLGF domain protein</fullName>
    </submittedName>
</protein>
<evidence type="ECO:0000259" key="4">
    <source>
        <dbReference type="PROSITE" id="PS50106"/>
    </source>
</evidence>
<organism evidence="5 6">
    <name type="scientific">Vecturithrix granuli</name>
    <dbReference type="NCBI Taxonomy" id="1499967"/>
    <lineage>
        <taxon>Bacteria</taxon>
        <taxon>Candidatus Moduliflexota</taxon>
        <taxon>Candidatus Vecturitrichia</taxon>
        <taxon>Candidatus Vecturitrichales</taxon>
        <taxon>Candidatus Vecturitrichaceae</taxon>
        <taxon>Candidatus Vecturithrix</taxon>
    </lineage>
</organism>
<dbReference type="STRING" id="1499967.U27_06942"/>
<dbReference type="Gene3D" id="2.40.10.120">
    <property type="match status" value="1"/>
</dbReference>
<sequence length="330" mass="37128">MLKTIYQLSFEHNGHGGLRDQIIKVVENTFASIVRFQAVIPEDRHSTKVLGTLRQGTGIVVNSQGYILTVGYLVMEATEIQVLFADDRHFNAEVVGVDFESGLGLIRVIDPSDIEAITLGKASRVSPDQLTLTIGDSVEAQARVVTNGRIFETGPFIGYWEYMLERALYVVPQNPAFGGSPLFNLEGEVIGIVSLQLNQHQGMNLAIPIELFYEVESELIRYGRVLSRQPRTWIGMYHAPYQKGIIVVDVMPDGPASEAGLQKGDIVTHINEQRVRTEEQFLLQLWAIPVHKKFQMTFSRQNVQHVVTIEGIDFYEFYHIGGESTQFFDQ</sequence>
<dbReference type="EMBL" id="DF820471">
    <property type="protein sequence ID" value="GAK59956.1"/>
    <property type="molecule type" value="Genomic_DNA"/>
</dbReference>
<dbReference type="InterPro" id="IPR001940">
    <property type="entry name" value="Peptidase_S1C"/>
</dbReference>
<feature type="domain" description="PDZ" evidence="4">
    <location>
        <begin position="223"/>
        <end position="276"/>
    </location>
</feature>
<dbReference type="Proteomes" id="UP000030661">
    <property type="component" value="Unassembled WGS sequence"/>
</dbReference>
<comment type="similarity">
    <text evidence="1">Belongs to the peptidase S1C family.</text>
</comment>
<dbReference type="SMART" id="SM00228">
    <property type="entry name" value="PDZ"/>
    <property type="match status" value="1"/>
</dbReference>
<dbReference type="eggNOG" id="COG0265">
    <property type="taxonomic scope" value="Bacteria"/>
</dbReference>
<name>A0A081C5V1_VECG1</name>
<dbReference type="SUPFAM" id="SSF50494">
    <property type="entry name" value="Trypsin-like serine proteases"/>
    <property type="match status" value="1"/>
</dbReference>
<dbReference type="GO" id="GO:0004252">
    <property type="term" value="F:serine-type endopeptidase activity"/>
    <property type="evidence" value="ECO:0007669"/>
    <property type="project" value="InterPro"/>
</dbReference>
<gene>
    <name evidence="5" type="ORF">U27_06942</name>
</gene>
<evidence type="ECO:0000313" key="5">
    <source>
        <dbReference type="EMBL" id="GAK59956.1"/>
    </source>
</evidence>